<name>A0A0D8XP00_DICVI</name>
<protein>
    <submittedName>
        <fullName evidence="1">Uncharacterized protein</fullName>
    </submittedName>
</protein>
<dbReference type="OrthoDB" id="6374728at2759"/>
<gene>
    <name evidence="1" type="ORF">DICVIV_07568</name>
</gene>
<organism evidence="1 2">
    <name type="scientific">Dictyocaulus viviparus</name>
    <name type="common">Bovine lungworm</name>
    <dbReference type="NCBI Taxonomy" id="29172"/>
    <lineage>
        <taxon>Eukaryota</taxon>
        <taxon>Metazoa</taxon>
        <taxon>Ecdysozoa</taxon>
        <taxon>Nematoda</taxon>
        <taxon>Chromadorea</taxon>
        <taxon>Rhabditida</taxon>
        <taxon>Rhabditina</taxon>
        <taxon>Rhabditomorpha</taxon>
        <taxon>Strongyloidea</taxon>
        <taxon>Metastrongylidae</taxon>
        <taxon>Dictyocaulus</taxon>
    </lineage>
</organism>
<evidence type="ECO:0000313" key="2">
    <source>
        <dbReference type="Proteomes" id="UP000053766"/>
    </source>
</evidence>
<proteinExistence type="predicted"/>
<sequence>MPELSEPGSAIMRIEWYGKNEALNHTRTQWHSGWAEKALMALYQTVETSSNICSPYAYKLADHFSLGESPRFQLVLSTVKQLKVLDYLNGLPSSTSNVDYFVLTFVSLFIVLKSITIEGKCEKSTVTAKRCGAASNWFQPNRVELDETKANNRQLLLYGTQYYLYQCRPNVGYGCYLVQTPLFIVFLNIDLSNY</sequence>
<reference evidence="2" key="2">
    <citation type="journal article" date="2016" name="Sci. Rep.">
        <title>Dictyocaulus viviparus genome, variome and transcriptome elucidate lungworm biology and support future intervention.</title>
        <authorList>
            <person name="McNulty S.N."/>
            <person name="Strube C."/>
            <person name="Rosa B.A."/>
            <person name="Martin J.C."/>
            <person name="Tyagi R."/>
            <person name="Choi Y.J."/>
            <person name="Wang Q."/>
            <person name="Hallsworth Pepin K."/>
            <person name="Zhang X."/>
            <person name="Ozersky P."/>
            <person name="Wilson R.K."/>
            <person name="Sternberg P.W."/>
            <person name="Gasser R.B."/>
            <person name="Mitreva M."/>
        </authorList>
    </citation>
    <scope>NUCLEOTIDE SEQUENCE [LARGE SCALE GENOMIC DNA]</scope>
    <source>
        <strain evidence="2">HannoverDv2000</strain>
    </source>
</reference>
<dbReference type="AlphaFoldDB" id="A0A0D8XP00"/>
<dbReference type="STRING" id="29172.A0A0D8XP00"/>
<dbReference type="EMBL" id="KN716356">
    <property type="protein sequence ID" value="KJH46358.1"/>
    <property type="molecule type" value="Genomic_DNA"/>
</dbReference>
<keyword evidence="2" id="KW-1185">Reference proteome</keyword>
<reference evidence="1 2" key="1">
    <citation type="submission" date="2013-11" db="EMBL/GenBank/DDBJ databases">
        <title>Draft genome of the bovine lungworm Dictyocaulus viviparus.</title>
        <authorList>
            <person name="Mitreva M."/>
        </authorList>
    </citation>
    <scope>NUCLEOTIDE SEQUENCE [LARGE SCALE GENOMIC DNA]</scope>
    <source>
        <strain evidence="1 2">HannoverDv2000</strain>
    </source>
</reference>
<accession>A0A0D8XP00</accession>
<evidence type="ECO:0000313" key="1">
    <source>
        <dbReference type="EMBL" id="KJH46358.1"/>
    </source>
</evidence>
<dbReference type="Proteomes" id="UP000053766">
    <property type="component" value="Unassembled WGS sequence"/>
</dbReference>